<evidence type="ECO:0000256" key="1">
    <source>
        <dbReference type="SAM" id="SignalP"/>
    </source>
</evidence>
<feature type="signal peptide" evidence="1">
    <location>
        <begin position="1"/>
        <end position="23"/>
    </location>
</feature>
<proteinExistence type="predicted"/>
<dbReference type="EMBL" id="MFYX01000115">
    <property type="protein sequence ID" value="OGK01973.1"/>
    <property type="molecule type" value="Genomic_DNA"/>
</dbReference>
<protein>
    <recommendedName>
        <fullName evidence="4">Outer membrane protein beta-barrel domain-containing protein</fullName>
    </recommendedName>
</protein>
<comment type="caution">
    <text evidence="2">The sequence shown here is derived from an EMBL/GenBank/DDBJ whole genome shotgun (WGS) entry which is preliminary data.</text>
</comment>
<dbReference type="Proteomes" id="UP000179243">
    <property type="component" value="Unassembled WGS sequence"/>
</dbReference>
<evidence type="ECO:0008006" key="4">
    <source>
        <dbReference type="Google" id="ProtNLM"/>
    </source>
</evidence>
<sequence length="394" mass="43658">MNNKLFLSAVLAACMYCAQPTHSQVVDESVISADQTYSARALAMGGAYTAIAYEYSALYWNPACLAGLRRNEMHLSMGYNRKQNSASDAVGYSGEKTISQITLNSIGFAHPFAVSQGSFVFALGYSRTKDFLDILSMTRKNPSNFLDAQSDGHLSNWEIGLGIDISENISFGGKFSLITGGEDFSQQTLSLKKSSIDDYFGIGLDAGLQFRLSDKIVSGLNIDYTPYLLASRTYTEEDDSLVYRYTPDTTVFTMPLRFTFGLAYTTVPLTVSLDVGYKNWQGLKVVVNNESVQYADDLQNTVRVGAGVEWILPFFPAKLRIGSGYQQQPYTKIKQNSMPLYYTGGLGFLVDRVLSIDIGGCYSSIETENAYANTYRLQETMTTSRMVLTLAYRF</sequence>
<reference evidence="2 3" key="1">
    <citation type="journal article" date="2016" name="Nat. Commun.">
        <title>Thousands of microbial genomes shed light on interconnected biogeochemical processes in an aquifer system.</title>
        <authorList>
            <person name="Anantharaman K."/>
            <person name="Brown C.T."/>
            <person name="Hug L.A."/>
            <person name="Sharon I."/>
            <person name="Castelle C.J."/>
            <person name="Probst A.J."/>
            <person name="Thomas B.C."/>
            <person name="Singh A."/>
            <person name="Wilkins M.J."/>
            <person name="Karaoz U."/>
            <person name="Brodie E.L."/>
            <person name="Williams K.H."/>
            <person name="Hubbard S.S."/>
            <person name="Banfield J.F."/>
        </authorList>
    </citation>
    <scope>NUCLEOTIDE SEQUENCE [LARGE SCALE GENOMIC DNA]</scope>
</reference>
<dbReference type="Gene3D" id="2.40.160.60">
    <property type="entry name" value="Outer membrane protein transport protein (OMPP1/FadL/TodX)"/>
    <property type="match status" value="1"/>
</dbReference>
<name>A0A1F7F5V4_UNCRA</name>
<evidence type="ECO:0000313" key="3">
    <source>
        <dbReference type="Proteomes" id="UP000179243"/>
    </source>
</evidence>
<organism evidence="2 3">
    <name type="scientific">Candidatus Raymondbacteria bacterium RIFOXYD12_FULL_49_13</name>
    <dbReference type="NCBI Taxonomy" id="1817890"/>
    <lineage>
        <taxon>Bacteria</taxon>
        <taxon>Raymondiibacteriota</taxon>
    </lineage>
</organism>
<dbReference type="SUPFAM" id="SSF56935">
    <property type="entry name" value="Porins"/>
    <property type="match status" value="1"/>
</dbReference>
<keyword evidence="1" id="KW-0732">Signal</keyword>
<evidence type="ECO:0000313" key="2">
    <source>
        <dbReference type="EMBL" id="OGK01973.1"/>
    </source>
</evidence>
<gene>
    <name evidence="2" type="ORF">A2519_17745</name>
</gene>
<accession>A0A1F7F5V4</accession>
<feature type="chain" id="PRO_5009528426" description="Outer membrane protein beta-barrel domain-containing protein" evidence="1">
    <location>
        <begin position="24"/>
        <end position="394"/>
    </location>
</feature>
<dbReference type="AlphaFoldDB" id="A0A1F7F5V4"/>